<gene>
    <name evidence="2" type="ORF">GXP67_23030</name>
</gene>
<feature type="transmembrane region" description="Helical" evidence="1">
    <location>
        <begin position="5"/>
        <end position="23"/>
    </location>
</feature>
<reference evidence="2 3" key="1">
    <citation type="submission" date="2020-01" db="EMBL/GenBank/DDBJ databases">
        <authorList>
            <person name="Kim M.K."/>
        </authorList>
    </citation>
    <scope>NUCLEOTIDE SEQUENCE [LARGE SCALE GENOMIC DNA]</scope>
    <source>
        <strain evidence="2 3">172606-1</strain>
    </source>
</reference>
<protein>
    <submittedName>
        <fullName evidence="2">Uncharacterized protein</fullName>
    </submittedName>
</protein>
<dbReference type="EMBL" id="CP048222">
    <property type="protein sequence ID" value="QHT69305.1"/>
    <property type="molecule type" value="Genomic_DNA"/>
</dbReference>
<dbReference type="AlphaFoldDB" id="A0A6C0GMQ4"/>
<proteinExistence type="predicted"/>
<organism evidence="2 3">
    <name type="scientific">Rhodocytophaga rosea</name>
    <dbReference type="NCBI Taxonomy" id="2704465"/>
    <lineage>
        <taxon>Bacteria</taxon>
        <taxon>Pseudomonadati</taxon>
        <taxon>Bacteroidota</taxon>
        <taxon>Cytophagia</taxon>
        <taxon>Cytophagales</taxon>
        <taxon>Rhodocytophagaceae</taxon>
        <taxon>Rhodocytophaga</taxon>
    </lineage>
</organism>
<keyword evidence="1" id="KW-0472">Membrane</keyword>
<keyword evidence="1" id="KW-0812">Transmembrane</keyword>
<dbReference type="RefSeq" id="WP_162445294.1">
    <property type="nucleotide sequence ID" value="NZ_CP048222.1"/>
</dbReference>
<keyword evidence="3" id="KW-1185">Reference proteome</keyword>
<accession>A0A6C0GMQ4</accession>
<name>A0A6C0GMQ4_9BACT</name>
<evidence type="ECO:0000313" key="3">
    <source>
        <dbReference type="Proteomes" id="UP000480178"/>
    </source>
</evidence>
<evidence type="ECO:0000313" key="2">
    <source>
        <dbReference type="EMBL" id="QHT69305.1"/>
    </source>
</evidence>
<keyword evidence="1" id="KW-1133">Transmembrane helix</keyword>
<sequence length="71" mass="7892">MMNKYALVDAAFIVGTAVILLALNQFGKMDIVKTYAVPVMYGCYLIGRFSVKLVKKSASKQESKLESITER</sequence>
<dbReference type="Proteomes" id="UP000480178">
    <property type="component" value="Chromosome"/>
</dbReference>
<dbReference type="KEGG" id="rhoz:GXP67_23030"/>
<evidence type="ECO:0000256" key="1">
    <source>
        <dbReference type="SAM" id="Phobius"/>
    </source>
</evidence>